<evidence type="ECO:0000259" key="2">
    <source>
        <dbReference type="PROSITE" id="PS50112"/>
    </source>
</evidence>
<evidence type="ECO:0000313" key="7">
    <source>
        <dbReference type="Proteomes" id="UP000094165"/>
    </source>
</evidence>
<dbReference type="PANTHER" id="PTHR44757:SF2">
    <property type="entry name" value="BIOFILM ARCHITECTURE MAINTENANCE PROTEIN MBAA"/>
    <property type="match status" value="1"/>
</dbReference>
<dbReference type="NCBIfam" id="TIGR00254">
    <property type="entry name" value="GGDEF"/>
    <property type="match status" value="1"/>
</dbReference>
<feature type="domain" description="EAL" evidence="4">
    <location>
        <begin position="502"/>
        <end position="755"/>
    </location>
</feature>
<feature type="domain" description="GGDEF" evidence="5">
    <location>
        <begin position="360"/>
        <end position="493"/>
    </location>
</feature>
<dbReference type="CDD" id="cd01949">
    <property type="entry name" value="GGDEF"/>
    <property type="match status" value="1"/>
</dbReference>
<dbReference type="NCBIfam" id="TIGR00229">
    <property type="entry name" value="sensory_box"/>
    <property type="match status" value="1"/>
</dbReference>
<protein>
    <submittedName>
        <fullName evidence="6">Histidine kinase</fullName>
    </submittedName>
</protein>
<dbReference type="Proteomes" id="UP000094165">
    <property type="component" value="Unassembled WGS sequence"/>
</dbReference>
<keyword evidence="7" id="KW-1185">Reference proteome</keyword>
<dbReference type="SUPFAM" id="SSF55785">
    <property type="entry name" value="PYP-like sensor domain (PAS domain)"/>
    <property type="match status" value="1"/>
</dbReference>
<feature type="domain" description="PAC" evidence="3">
    <location>
        <begin position="111"/>
        <end position="164"/>
    </location>
</feature>
<dbReference type="CDD" id="cd00130">
    <property type="entry name" value="PAS"/>
    <property type="match status" value="1"/>
</dbReference>
<dbReference type="InterPro" id="IPR003018">
    <property type="entry name" value="GAF"/>
</dbReference>
<dbReference type="Pfam" id="PF13185">
    <property type="entry name" value="GAF_2"/>
    <property type="match status" value="1"/>
</dbReference>
<evidence type="ECO:0000259" key="3">
    <source>
        <dbReference type="PROSITE" id="PS50113"/>
    </source>
</evidence>
<dbReference type="Gene3D" id="3.30.70.270">
    <property type="match status" value="1"/>
</dbReference>
<keyword evidence="6" id="KW-0418">Kinase</keyword>
<dbReference type="SMART" id="SM00052">
    <property type="entry name" value="EAL"/>
    <property type="match status" value="1"/>
</dbReference>
<dbReference type="InterPro" id="IPR000014">
    <property type="entry name" value="PAS"/>
</dbReference>
<evidence type="ECO:0000259" key="4">
    <source>
        <dbReference type="PROSITE" id="PS50883"/>
    </source>
</evidence>
<dbReference type="Pfam" id="PF00563">
    <property type="entry name" value="EAL"/>
    <property type="match status" value="1"/>
</dbReference>
<comment type="caution">
    <text evidence="6">The sequence shown here is derived from an EMBL/GenBank/DDBJ whole genome shotgun (WGS) entry which is preliminary data.</text>
</comment>
<dbReference type="InterPro" id="IPR029787">
    <property type="entry name" value="Nucleotide_cyclase"/>
</dbReference>
<dbReference type="Gene3D" id="3.30.450.40">
    <property type="match status" value="1"/>
</dbReference>
<keyword evidence="1" id="KW-0175">Coiled coil</keyword>
<dbReference type="InterPro" id="IPR013655">
    <property type="entry name" value="PAS_fold_3"/>
</dbReference>
<dbReference type="InterPro" id="IPR012226">
    <property type="entry name" value="Diguanyl_cyclase/Pdiesterase"/>
</dbReference>
<reference evidence="6 7" key="1">
    <citation type="journal article" date="2012" name="Science">
        <title>Ecological populations of bacteria act as socially cohesive units of antibiotic production and resistance.</title>
        <authorList>
            <person name="Cordero O.X."/>
            <person name="Wildschutte H."/>
            <person name="Kirkup B."/>
            <person name="Proehl S."/>
            <person name="Ngo L."/>
            <person name="Hussain F."/>
            <person name="Le Roux F."/>
            <person name="Mincer T."/>
            <person name="Polz M.F."/>
        </authorList>
    </citation>
    <scope>NUCLEOTIDE SEQUENCE [LARGE SCALE GENOMIC DNA]</scope>
    <source>
        <strain evidence="6 7">FF-238</strain>
    </source>
</reference>
<dbReference type="SMART" id="SM00267">
    <property type="entry name" value="GGDEF"/>
    <property type="match status" value="1"/>
</dbReference>
<sequence length="767" mass="86275">MTSSLPLLEQINQLQSKLESIQKTNEQLKTELIVSQDRFTRSLINASEGLWDWNLETNEIYYSPRWKKMLGYDDHELSNTLDTWIQLIHPDDKEPTLEKLFAYISGQSLSYETEIRMIHKDNYYVLLHSCAIKLIRNSDRSPTNIIGYHLDISKQRHAETFTQSHNQILEMIAKGEPAKKIYNAIGLLYESRHAGLRCSMLELEGDTLLHGGAPSLPKEYCDAVHGLKIGPNIGSCGTSTYTGKRVIVANIETDPKWAAIKHVALPHGMRCCWSEPVKSSSGEVLGAFGMYYDHPAVPNDEESKDLISAAMLTGIVMERDQNQKRIQSLAFVDELTGLSSRAHFYQALEKLIIESKEHDLRFSLLYIDLDSFKNINDSLGHDVGDQHLKQIATRLTALKENVCCHARLGGDEFCLIIKEQGNNSNAESIAKECLKLISMPSSLAGRKCIQTCSIGISTYPDDGSDLKTLLKASDIALYSAKDYGKNHYIFYNEDLLLKAEYRFQVEQLLRDAINNNELSLVYQPQFDFLTGKLIGVEALSRWHHPHLGQVSPFEFISIAERIGMIKPLTESVLKKACTQTVSWIKAGNPHLIVAVNVSPSHFLDDDFIPLIKRVLEETGIAPQNLKLEVTETIDQTQQQNISAFKKLKEIGVLIAIDDFGTGYSSFASLKHLNVDYLKIDKYFIDDLLSDDKTHLLIGSIIDMAHKLGYKVIAEGIEEEEQLNILNELKCNIAQGYLFSEPVSANDISEQLAILSPSSQPQSVLKNK</sequence>
<dbReference type="Pfam" id="PF08447">
    <property type="entry name" value="PAS_3"/>
    <property type="match status" value="1"/>
</dbReference>
<dbReference type="SMART" id="SM00091">
    <property type="entry name" value="PAS"/>
    <property type="match status" value="1"/>
</dbReference>
<dbReference type="PROSITE" id="PS50883">
    <property type="entry name" value="EAL"/>
    <property type="match status" value="1"/>
</dbReference>
<dbReference type="InterPro" id="IPR043128">
    <property type="entry name" value="Rev_trsase/Diguanyl_cyclase"/>
</dbReference>
<dbReference type="InterPro" id="IPR052155">
    <property type="entry name" value="Biofilm_reg_signaling"/>
</dbReference>
<dbReference type="InterPro" id="IPR035919">
    <property type="entry name" value="EAL_sf"/>
</dbReference>
<evidence type="ECO:0000259" key="5">
    <source>
        <dbReference type="PROSITE" id="PS50887"/>
    </source>
</evidence>
<dbReference type="EMBL" id="AJYW02000041">
    <property type="protein sequence ID" value="OEE78693.1"/>
    <property type="molecule type" value="Genomic_DNA"/>
</dbReference>
<dbReference type="InterPro" id="IPR035965">
    <property type="entry name" value="PAS-like_dom_sf"/>
</dbReference>
<dbReference type="SUPFAM" id="SSF55073">
    <property type="entry name" value="Nucleotide cyclase"/>
    <property type="match status" value="1"/>
</dbReference>
<dbReference type="PANTHER" id="PTHR44757">
    <property type="entry name" value="DIGUANYLATE CYCLASE DGCP"/>
    <property type="match status" value="1"/>
</dbReference>
<dbReference type="GO" id="GO:0016301">
    <property type="term" value="F:kinase activity"/>
    <property type="evidence" value="ECO:0007669"/>
    <property type="project" value="UniProtKB-KW"/>
</dbReference>
<proteinExistence type="predicted"/>
<dbReference type="Gene3D" id="3.20.20.450">
    <property type="entry name" value="EAL domain"/>
    <property type="match status" value="1"/>
</dbReference>
<evidence type="ECO:0000313" key="6">
    <source>
        <dbReference type="EMBL" id="OEE78693.1"/>
    </source>
</evidence>
<dbReference type="InterPro" id="IPR000160">
    <property type="entry name" value="GGDEF_dom"/>
</dbReference>
<dbReference type="InterPro" id="IPR000700">
    <property type="entry name" value="PAS-assoc_C"/>
</dbReference>
<dbReference type="Pfam" id="PF00990">
    <property type="entry name" value="GGDEF"/>
    <property type="match status" value="1"/>
</dbReference>
<dbReference type="PROSITE" id="PS50112">
    <property type="entry name" value="PAS"/>
    <property type="match status" value="1"/>
</dbReference>
<dbReference type="PIRSF" id="PIRSF005925">
    <property type="entry name" value="Dos"/>
    <property type="match status" value="1"/>
</dbReference>
<feature type="domain" description="PAS" evidence="2">
    <location>
        <begin position="35"/>
        <end position="107"/>
    </location>
</feature>
<name>A0A1E5D523_9VIBR</name>
<dbReference type="SUPFAM" id="SSF55781">
    <property type="entry name" value="GAF domain-like"/>
    <property type="match status" value="1"/>
</dbReference>
<dbReference type="SUPFAM" id="SSF141868">
    <property type="entry name" value="EAL domain-like"/>
    <property type="match status" value="1"/>
</dbReference>
<feature type="coiled-coil region" evidence="1">
    <location>
        <begin position="11"/>
        <end position="38"/>
    </location>
</feature>
<dbReference type="AlphaFoldDB" id="A0A1E5D523"/>
<gene>
    <name evidence="6" type="ORF">A130_12830</name>
</gene>
<keyword evidence="6" id="KW-0808">Transferase</keyword>
<dbReference type="PROSITE" id="PS50887">
    <property type="entry name" value="GGDEF"/>
    <property type="match status" value="1"/>
</dbReference>
<evidence type="ECO:0000256" key="1">
    <source>
        <dbReference type="SAM" id="Coils"/>
    </source>
</evidence>
<dbReference type="PROSITE" id="PS50113">
    <property type="entry name" value="PAC"/>
    <property type="match status" value="1"/>
</dbReference>
<dbReference type="Gene3D" id="3.30.450.20">
    <property type="entry name" value="PAS domain"/>
    <property type="match status" value="1"/>
</dbReference>
<dbReference type="InterPro" id="IPR001633">
    <property type="entry name" value="EAL_dom"/>
</dbReference>
<organism evidence="6 7">
    <name type="scientific">Vibrio genomosp. F6 str. FF-238</name>
    <dbReference type="NCBI Taxonomy" id="1191298"/>
    <lineage>
        <taxon>Bacteria</taxon>
        <taxon>Pseudomonadati</taxon>
        <taxon>Pseudomonadota</taxon>
        <taxon>Gammaproteobacteria</taxon>
        <taxon>Vibrionales</taxon>
        <taxon>Vibrionaceae</taxon>
        <taxon>Vibrio</taxon>
    </lineage>
</organism>
<dbReference type="RefSeq" id="WP_017054435.1">
    <property type="nucleotide sequence ID" value="NZ_AJYW02000041.1"/>
</dbReference>
<dbReference type="CDD" id="cd01948">
    <property type="entry name" value="EAL"/>
    <property type="match status" value="1"/>
</dbReference>
<accession>A0A1E5D523</accession>
<dbReference type="InterPro" id="IPR029016">
    <property type="entry name" value="GAF-like_dom_sf"/>
</dbReference>